<proteinExistence type="predicted"/>
<evidence type="ECO:0000313" key="1">
    <source>
        <dbReference type="EMBL" id="KIJ05377.1"/>
    </source>
</evidence>
<organism evidence="1 2">
    <name type="scientific">Paxillus involutus ATCC 200175</name>
    <dbReference type="NCBI Taxonomy" id="664439"/>
    <lineage>
        <taxon>Eukaryota</taxon>
        <taxon>Fungi</taxon>
        <taxon>Dikarya</taxon>
        <taxon>Basidiomycota</taxon>
        <taxon>Agaricomycotina</taxon>
        <taxon>Agaricomycetes</taxon>
        <taxon>Agaricomycetidae</taxon>
        <taxon>Boletales</taxon>
        <taxon>Paxilineae</taxon>
        <taxon>Paxillaceae</taxon>
        <taxon>Paxillus</taxon>
    </lineage>
</organism>
<accession>A0A0C9TAY1</accession>
<keyword evidence="2" id="KW-1185">Reference proteome</keyword>
<dbReference type="HOGENOM" id="CLU_2224045_0_0_1"/>
<dbReference type="AlphaFoldDB" id="A0A0C9TAY1"/>
<reference evidence="2" key="2">
    <citation type="submission" date="2015-01" db="EMBL/GenBank/DDBJ databases">
        <title>Evolutionary Origins and Diversification of the Mycorrhizal Mutualists.</title>
        <authorList>
            <consortium name="DOE Joint Genome Institute"/>
            <consortium name="Mycorrhizal Genomics Consortium"/>
            <person name="Kohler A."/>
            <person name="Kuo A."/>
            <person name="Nagy L.G."/>
            <person name="Floudas D."/>
            <person name="Copeland A."/>
            <person name="Barry K.W."/>
            <person name="Cichocki N."/>
            <person name="Veneault-Fourrey C."/>
            <person name="LaButti K."/>
            <person name="Lindquist E.A."/>
            <person name="Lipzen A."/>
            <person name="Lundell T."/>
            <person name="Morin E."/>
            <person name="Murat C."/>
            <person name="Riley R."/>
            <person name="Ohm R."/>
            <person name="Sun H."/>
            <person name="Tunlid A."/>
            <person name="Henrissat B."/>
            <person name="Grigoriev I.V."/>
            <person name="Hibbett D.S."/>
            <person name="Martin F."/>
        </authorList>
    </citation>
    <scope>NUCLEOTIDE SEQUENCE [LARGE SCALE GENOMIC DNA]</scope>
    <source>
        <strain evidence="2">ATCC 200175</strain>
    </source>
</reference>
<gene>
    <name evidence="1" type="ORF">PAXINDRAFT_21353</name>
</gene>
<dbReference type="EMBL" id="KN821020">
    <property type="protein sequence ID" value="KIJ05377.1"/>
    <property type="molecule type" value="Genomic_DNA"/>
</dbReference>
<sequence length="106" mass="11756">MCSFVHGNDQVDDGVIFATRILQNTWAAVGNQSSLRVRHRATTHPITPARTQRPAHEGPIHPCAYPIRPGLSLSFTDPRIRPRTARSAHALVRPHLTAQIRPARVS</sequence>
<dbReference type="Proteomes" id="UP000053647">
    <property type="component" value="Unassembled WGS sequence"/>
</dbReference>
<name>A0A0C9TAY1_PAXIN</name>
<reference evidence="1 2" key="1">
    <citation type="submission" date="2014-06" db="EMBL/GenBank/DDBJ databases">
        <authorList>
            <consortium name="DOE Joint Genome Institute"/>
            <person name="Kuo A."/>
            <person name="Kohler A."/>
            <person name="Nagy L.G."/>
            <person name="Floudas D."/>
            <person name="Copeland A."/>
            <person name="Barry K.W."/>
            <person name="Cichocki N."/>
            <person name="Veneault-Fourrey C."/>
            <person name="LaButti K."/>
            <person name="Lindquist E.A."/>
            <person name="Lipzen A."/>
            <person name="Lundell T."/>
            <person name="Morin E."/>
            <person name="Murat C."/>
            <person name="Sun H."/>
            <person name="Tunlid A."/>
            <person name="Henrissat B."/>
            <person name="Grigoriev I.V."/>
            <person name="Hibbett D.S."/>
            <person name="Martin F."/>
            <person name="Nordberg H.P."/>
            <person name="Cantor M.N."/>
            <person name="Hua S.X."/>
        </authorList>
    </citation>
    <scope>NUCLEOTIDE SEQUENCE [LARGE SCALE GENOMIC DNA]</scope>
    <source>
        <strain evidence="1 2">ATCC 200175</strain>
    </source>
</reference>
<evidence type="ECO:0000313" key="2">
    <source>
        <dbReference type="Proteomes" id="UP000053647"/>
    </source>
</evidence>
<protein>
    <submittedName>
        <fullName evidence="1">Uncharacterized protein</fullName>
    </submittedName>
</protein>